<comment type="caution">
    <text evidence="16">The sequence shown here is derived from an EMBL/GenBank/DDBJ whole genome shotgun (WGS) entry which is preliminary data.</text>
</comment>
<feature type="binding site" evidence="11">
    <location>
        <position position="55"/>
    </location>
    <ligand>
        <name>Ca(2+)</name>
        <dbReference type="ChEBI" id="CHEBI:29108"/>
    </ligand>
</feature>
<feature type="chain" id="PRO_5042621147" description="Phospholipase A2" evidence="14">
    <location>
        <begin position="28"/>
        <end position="166"/>
    </location>
</feature>
<evidence type="ECO:0000256" key="6">
    <source>
        <dbReference type="ARBA" id="ARBA00022837"/>
    </source>
</evidence>
<dbReference type="GO" id="GO:0005509">
    <property type="term" value="F:calcium ion binding"/>
    <property type="evidence" value="ECO:0007669"/>
    <property type="project" value="InterPro"/>
</dbReference>
<evidence type="ECO:0000256" key="12">
    <source>
        <dbReference type="PIRSR" id="PIRSR601211-3"/>
    </source>
</evidence>
<dbReference type="InterPro" id="IPR033113">
    <property type="entry name" value="PLA2_histidine"/>
</dbReference>
<keyword evidence="7" id="KW-0442">Lipid degradation</keyword>
<evidence type="ECO:0000256" key="13">
    <source>
        <dbReference type="RuleBase" id="RU003654"/>
    </source>
</evidence>
<dbReference type="SUPFAM" id="SSF48619">
    <property type="entry name" value="Phospholipase A2, PLA2"/>
    <property type="match status" value="1"/>
</dbReference>
<dbReference type="EMBL" id="CAIIXF020000007">
    <property type="protein sequence ID" value="CAH1789840.1"/>
    <property type="molecule type" value="Genomic_DNA"/>
</dbReference>
<keyword evidence="6 11" id="KW-0106">Calcium</keyword>
<dbReference type="Proteomes" id="UP000749559">
    <property type="component" value="Unassembled WGS sequence"/>
</dbReference>
<comment type="subcellular location">
    <subcellularLocation>
        <location evidence="1 14">Secreted</location>
    </subcellularLocation>
</comment>
<evidence type="ECO:0000256" key="5">
    <source>
        <dbReference type="ARBA" id="ARBA00022801"/>
    </source>
</evidence>
<keyword evidence="4 11" id="KW-0479">Metal-binding</keyword>
<dbReference type="AlphaFoldDB" id="A0A8J1XS82"/>
<feature type="disulfide bond" evidence="12">
    <location>
        <begin position="54"/>
        <end position="71"/>
    </location>
</feature>
<evidence type="ECO:0000256" key="14">
    <source>
        <dbReference type="RuleBase" id="RU361236"/>
    </source>
</evidence>
<name>A0A8J1XS82_OWEFU</name>
<dbReference type="CDD" id="cd00125">
    <property type="entry name" value="PLA2c"/>
    <property type="match status" value="1"/>
</dbReference>
<feature type="disulfide bond" evidence="12">
    <location>
        <begin position="70"/>
        <end position="130"/>
    </location>
</feature>
<evidence type="ECO:0000313" key="16">
    <source>
        <dbReference type="EMBL" id="CAH1789840.1"/>
    </source>
</evidence>
<comment type="catalytic activity">
    <reaction evidence="14">
        <text>a 1,2-diacyl-sn-glycero-3-phosphocholine + H2O = a 1-acyl-sn-glycero-3-phosphocholine + a fatty acid + H(+)</text>
        <dbReference type="Rhea" id="RHEA:15801"/>
        <dbReference type="ChEBI" id="CHEBI:15377"/>
        <dbReference type="ChEBI" id="CHEBI:15378"/>
        <dbReference type="ChEBI" id="CHEBI:28868"/>
        <dbReference type="ChEBI" id="CHEBI:57643"/>
        <dbReference type="ChEBI" id="CHEBI:58168"/>
        <dbReference type="EC" id="3.1.1.4"/>
    </reaction>
</comment>
<keyword evidence="14" id="KW-0732">Signal</keyword>
<dbReference type="GO" id="GO:0004623">
    <property type="term" value="F:phospholipase A2 activity"/>
    <property type="evidence" value="ECO:0007669"/>
    <property type="project" value="UniProtKB-EC"/>
</dbReference>
<dbReference type="EC" id="3.1.1.4" evidence="2 14"/>
<keyword evidence="17" id="KW-1185">Reference proteome</keyword>
<evidence type="ECO:0000256" key="2">
    <source>
        <dbReference type="ARBA" id="ARBA00013278"/>
    </source>
</evidence>
<dbReference type="PROSITE" id="PS00118">
    <property type="entry name" value="PA2_HIS"/>
    <property type="match status" value="1"/>
</dbReference>
<dbReference type="PANTHER" id="PTHR11716:SF47">
    <property type="entry name" value="PHOSPHOLIPASE A2-ALPHA"/>
    <property type="match status" value="1"/>
</dbReference>
<dbReference type="PANTHER" id="PTHR11716">
    <property type="entry name" value="PHOSPHOLIPASE A2 FAMILY MEMBER"/>
    <property type="match status" value="1"/>
</dbReference>
<keyword evidence="3 14" id="KW-0964">Secreted</keyword>
<protein>
    <recommendedName>
        <fullName evidence="2 14">Phospholipase A2</fullName>
        <ecNumber evidence="2 14">3.1.1.4</ecNumber>
    </recommendedName>
</protein>
<evidence type="ECO:0000256" key="1">
    <source>
        <dbReference type="ARBA" id="ARBA00004613"/>
    </source>
</evidence>
<evidence type="ECO:0000313" key="17">
    <source>
        <dbReference type="Proteomes" id="UP000749559"/>
    </source>
</evidence>
<feature type="disulfide bond" evidence="12">
    <location>
        <begin position="110"/>
        <end position="121"/>
    </location>
</feature>
<accession>A0A8J1XS82</accession>
<dbReference type="PRINTS" id="PR00389">
    <property type="entry name" value="PHPHLIPASEA2"/>
</dbReference>
<feature type="binding site" evidence="11">
    <location>
        <position position="75"/>
    </location>
    <ligand>
        <name>Ca(2+)</name>
        <dbReference type="ChEBI" id="CHEBI:29108"/>
    </ligand>
</feature>
<evidence type="ECO:0000256" key="7">
    <source>
        <dbReference type="ARBA" id="ARBA00022963"/>
    </source>
</evidence>
<evidence type="ECO:0000259" key="15">
    <source>
        <dbReference type="SMART" id="SM00085"/>
    </source>
</evidence>
<dbReference type="Pfam" id="PF00068">
    <property type="entry name" value="Phospholip_A2_1"/>
    <property type="match status" value="1"/>
</dbReference>
<dbReference type="OrthoDB" id="6065025at2759"/>
<dbReference type="InterPro" id="IPR016090">
    <property type="entry name" value="PLA2-like_dom"/>
</dbReference>
<dbReference type="GO" id="GO:0005576">
    <property type="term" value="C:extracellular region"/>
    <property type="evidence" value="ECO:0007669"/>
    <property type="project" value="UniProtKB-SubCell"/>
</dbReference>
<keyword evidence="5 14" id="KW-0378">Hydrolase</keyword>
<dbReference type="InterPro" id="IPR036444">
    <property type="entry name" value="PLipase_A2_dom_sf"/>
</dbReference>
<keyword evidence="8 14" id="KW-0443">Lipid metabolism</keyword>
<organism evidence="16 17">
    <name type="scientific">Owenia fusiformis</name>
    <name type="common">Polychaete worm</name>
    <dbReference type="NCBI Taxonomy" id="6347"/>
    <lineage>
        <taxon>Eukaryota</taxon>
        <taxon>Metazoa</taxon>
        <taxon>Spiralia</taxon>
        <taxon>Lophotrochozoa</taxon>
        <taxon>Annelida</taxon>
        <taxon>Polychaeta</taxon>
        <taxon>Sedentaria</taxon>
        <taxon>Canalipalpata</taxon>
        <taxon>Sabellida</taxon>
        <taxon>Oweniida</taxon>
        <taxon>Oweniidae</taxon>
        <taxon>Owenia</taxon>
    </lineage>
</organism>
<evidence type="ECO:0000256" key="10">
    <source>
        <dbReference type="PIRSR" id="PIRSR601211-1"/>
    </source>
</evidence>
<sequence length="166" mass="18861">MMLPGRIIRAVTFIVFGVILERAVVQGDLLQMCGQIQLYTGRSCMNYVNYGCYCGWGSRGSVVEDHIDFCCKTHDDCYEDIQKNPRCPAFSTYSHEYDIECDMDNKNCTCGIGTTCSKKLCKCDNELANCLKNQQYRRKYSGMCSDPKSPIGWKKEKYLGDDITDA</sequence>
<feature type="binding site" evidence="11">
    <location>
        <position position="57"/>
    </location>
    <ligand>
        <name>Ca(2+)</name>
        <dbReference type="ChEBI" id="CHEBI:29108"/>
    </ligand>
</feature>
<evidence type="ECO:0000256" key="3">
    <source>
        <dbReference type="ARBA" id="ARBA00022525"/>
    </source>
</evidence>
<feature type="disulfide bond" evidence="12">
    <location>
        <begin position="77"/>
        <end position="123"/>
    </location>
</feature>
<keyword evidence="9 12" id="KW-1015">Disulfide bond</keyword>
<reference evidence="16" key="1">
    <citation type="submission" date="2022-03" db="EMBL/GenBank/DDBJ databases">
        <authorList>
            <person name="Martin C."/>
        </authorList>
    </citation>
    <scope>NUCLEOTIDE SEQUENCE</scope>
</reference>
<dbReference type="PROSITE" id="PS00119">
    <property type="entry name" value="PA2_ASP"/>
    <property type="match status" value="1"/>
</dbReference>
<feature type="binding site" evidence="11">
    <location>
        <position position="53"/>
    </location>
    <ligand>
        <name>Ca(2+)</name>
        <dbReference type="ChEBI" id="CHEBI:29108"/>
    </ligand>
</feature>
<dbReference type="SMART" id="SM00085">
    <property type="entry name" value="PA2c"/>
    <property type="match status" value="1"/>
</dbReference>
<dbReference type="Gene3D" id="1.20.90.10">
    <property type="entry name" value="Phospholipase A2 domain"/>
    <property type="match status" value="1"/>
</dbReference>
<evidence type="ECO:0000256" key="4">
    <source>
        <dbReference type="ARBA" id="ARBA00022723"/>
    </source>
</evidence>
<dbReference type="GO" id="GO:0016042">
    <property type="term" value="P:lipid catabolic process"/>
    <property type="evidence" value="ECO:0007669"/>
    <property type="project" value="UniProtKB-KW"/>
</dbReference>
<feature type="disulfide bond" evidence="12">
    <location>
        <begin position="87"/>
        <end position="116"/>
    </location>
</feature>
<comment type="similarity">
    <text evidence="13">Belongs to the phospholipase A2 family.</text>
</comment>
<feature type="active site" evidence="10">
    <location>
        <position position="74"/>
    </location>
</feature>
<feature type="domain" description="Phospholipase A2-like central" evidence="15">
    <location>
        <begin position="28"/>
        <end position="145"/>
    </location>
</feature>
<evidence type="ECO:0000256" key="11">
    <source>
        <dbReference type="PIRSR" id="PIRSR601211-2"/>
    </source>
</evidence>
<dbReference type="InterPro" id="IPR001211">
    <property type="entry name" value="PLA2"/>
</dbReference>
<gene>
    <name evidence="16" type="ORF">OFUS_LOCUS15128</name>
</gene>
<evidence type="ECO:0000256" key="9">
    <source>
        <dbReference type="ARBA" id="ARBA00023157"/>
    </source>
</evidence>
<comment type="cofactor">
    <cofactor evidence="11">
        <name>Ca(2+)</name>
        <dbReference type="ChEBI" id="CHEBI:29108"/>
    </cofactor>
    <text evidence="11">Binds 1 Ca(2+) ion per subunit.</text>
</comment>
<evidence type="ECO:0000256" key="8">
    <source>
        <dbReference type="ARBA" id="ARBA00023098"/>
    </source>
</evidence>
<feature type="signal peptide" evidence="14">
    <location>
        <begin position="1"/>
        <end position="27"/>
    </location>
</feature>
<dbReference type="GO" id="GO:0006644">
    <property type="term" value="P:phospholipid metabolic process"/>
    <property type="evidence" value="ECO:0007669"/>
    <property type="project" value="InterPro"/>
</dbReference>
<proteinExistence type="inferred from homology"/>
<feature type="active site" evidence="10">
    <location>
        <position position="124"/>
    </location>
</feature>
<dbReference type="InterPro" id="IPR033112">
    <property type="entry name" value="PLA2_Asp_AS"/>
</dbReference>
<dbReference type="GO" id="GO:0050482">
    <property type="term" value="P:arachidonate secretion"/>
    <property type="evidence" value="ECO:0007669"/>
    <property type="project" value="InterPro"/>
</dbReference>